<evidence type="ECO:0000313" key="2">
    <source>
        <dbReference type="Proteomes" id="UP000799444"/>
    </source>
</evidence>
<reference evidence="1" key="1">
    <citation type="journal article" date="2020" name="Stud. Mycol.">
        <title>101 Dothideomycetes genomes: a test case for predicting lifestyles and emergence of pathogens.</title>
        <authorList>
            <person name="Haridas S."/>
            <person name="Albert R."/>
            <person name="Binder M."/>
            <person name="Bloem J."/>
            <person name="Labutti K."/>
            <person name="Salamov A."/>
            <person name="Andreopoulos B."/>
            <person name="Baker S."/>
            <person name="Barry K."/>
            <person name="Bills G."/>
            <person name="Bluhm B."/>
            <person name="Cannon C."/>
            <person name="Castanera R."/>
            <person name="Culley D."/>
            <person name="Daum C."/>
            <person name="Ezra D."/>
            <person name="Gonzalez J."/>
            <person name="Henrissat B."/>
            <person name="Kuo A."/>
            <person name="Liang C."/>
            <person name="Lipzen A."/>
            <person name="Lutzoni F."/>
            <person name="Magnuson J."/>
            <person name="Mondo S."/>
            <person name="Nolan M."/>
            <person name="Ohm R."/>
            <person name="Pangilinan J."/>
            <person name="Park H.-J."/>
            <person name="Ramirez L."/>
            <person name="Alfaro M."/>
            <person name="Sun H."/>
            <person name="Tritt A."/>
            <person name="Yoshinaga Y."/>
            <person name="Zwiers L.-H."/>
            <person name="Turgeon B."/>
            <person name="Goodwin S."/>
            <person name="Spatafora J."/>
            <person name="Crous P."/>
            <person name="Grigoriev I."/>
        </authorList>
    </citation>
    <scope>NUCLEOTIDE SEQUENCE</scope>
    <source>
        <strain evidence="1">CBS 125425</strain>
    </source>
</reference>
<sequence>MIPMMLRCGTTPAAAQDTIMQSAETFFSTMPNPMDLDQDNAPLSFDHGGIADEFAQLAPPVDHGPYPGWNATPAPRHQMPTLNFNDVSDVDQESEQQLDISSDRMTPDDLQASLEQINHLYHGLPRLKKSLPAAGARFVEGPNPGQWSYDSDTTYFNTFKESNRTAEQQMKHQKIKKKGSMVVKLSFQNRWKQLGPAAIEADLP</sequence>
<name>A0A9P4QX17_9PLEO</name>
<gene>
    <name evidence="1" type="ORF">EJ04DRAFT_513793</name>
</gene>
<keyword evidence="2" id="KW-1185">Reference proteome</keyword>
<comment type="caution">
    <text evidence="1">The sequence shown here is derived from an EMBL/GenBank/DDBJ whole genome shotgun (WGS) entry which is preliminary data.</text>
</comment>
<protein>
    <submittedName>
        <fullName evidence="1">Uncharacterized protein</fullName>
    </submittedName>
</protein>
<dbReference type="EMBL" id="ML996175">
    <property type="protein sequence ID" value="KAF2732521.1"/>
    <property type="molecule type" value="Genomic_DNA"/>
</dbReference>
<evidence type="ECO:0000313" key="1">
    <source>
        <dbReference type="EMBL" id="KAF2732521.1"/>
    </source>
</evidence>
<organism evidence="1 2">
    <name type="scientific">Polyplosphaeria fusca</name>
    <dbReference type="NCBI Taxonomy" id="682080"/>
    <lineage>
        <taxon>Eukaryota</taxon>
        <taxon>Fungi</taxon>
        <taxon>Dikarya</taxon>
        <taxon>Ascomycota</taxon>
        <taxon>Pezizomycotina</taxon>
        <taxon>Dothideomycetes</taxon>
        <taxon>Pleosporomycetidae</taxon>
        <taxon>Pleosporales</taxon>
        <taxon>Tetraplosphaeriaceae</taxon>
        <taxon>Polyplosphaeria</taxon>
    </lineage>
</organism>
<accession>A0A9P4QX17</accession>
<proteinExistence type="predicted"/>
<dbReference type="AlphaFoldDB" id="A0A9P4QX17"/>
<dbReference type="Proteomes" id="UP000799444">
    <property type="component" value="Unassembled WGS sequence"/>
</dbReference>